<dbReference type="GO" id="GO:0008115">
    <property type="term" value="F:sarcosine oxidase activity"/>
    <property type="evidence" value="ECO:0007669"/>
    <property type="project" value="UniProtKB-EC"/>
</dbReference>
<name>A0A9P9JSJ7_FUSRE</name>
<proteinExistence type="inferred from homology"/>
<evidence type="ECO:0000256" key="8">
    <source>
        <dbReference type="SAM" id="MobiDB-lite"/>
    </source>
</evidence>
<keyword evidence="6" id="KW-0560">Oxidoreductase</keyword>
<evidence type="ECO:0000256" key="7">
    <source>
        <dbReference type="ARBA" id="ARBA00052742"/>
    </source>
</evidence>
<dbReference type="PANTHER" id="PTHR10961">
    <property type="entry name" value="PEROXISOMAL SARCOSINE OXIDASE"/>
    <property type="match status" value="1"/>
</dbReference>
<dbReference type="PANTHER" id="PTHR10961:SF7">
    <property type="entry name" value="FAD DEPENDENT OXIDOREDUCTASE DOMAIN-CONTAINING PROTEIN"/>
    <property type="match status" value="1"/>
</dbReference>
<organism evidence="10 11">
    <name type="scientific">Fusarium redolens</name>
    <dbReference type="NCBI Taxonomy" id="48865"/>
    <lineage>
        <taxon>Eukaryota</taxon>
        <taxon>Fungi</taxon>
        <taxon>Dikarya</taxon>
        <taxon>Ascomycota</taxon>
        <taxon>Pezizomycotina</taxon>
        <taxon>Sordariomycetes</taxon>
        <taxon>Hypocreomycetidae</taxon>
        <taxon>Hypocreales</taxon>
        <taxon>Nectriaceae</taxon>
        <taxon>Fusarium</taxon>
        <taxon>Fusarium redolens species complex</taxon>
    </lineage>
</organism>
<protein>
    <recommendedName>
        <fullName evidence="3">sarcosine oxidasee (formaldehyde-forming)</fullName>
        <ecNumber evidence="3">1.5.3.1</ecNumber>
    </recommendedName>
</protein>
<evidence type="ECO:0000256" key="5">
    <source>
        <dbReference type="ARBA" id="ARBA00022827"/>
    </source>
</evidence>
<evidence type="ECO:0000259" key="9">
    <source>
        <dbReference type="Pfam" id="PF01266"/>
    </source>
</evidence>
<dbReference type="OrthoDB" id="424974at2759"/>
<dbReference type="InterPro" id="IPR045170">
    <property type="entry name" value="MTOX"/>
</dbReference>
<keyword evidence="5" id="KW-0274">FAD</keyword>
<comment type="similarity">
    <text evidence="2">Belongs to the MSOX/MTOX family.</text>
</comment>
<dbReference type="GO" id="GO:0050660">
    <property type="term" value="F:flavin adenine dinucleotide binding"/>
    <property type="evidence" value="ECO:0007669"/>
    <property type="project" value="InterPro"/>
</dbReference>
<comment type="catalytic activity">
    <reaction evidence="7">
        <text>sarcosine + O2 + H2O = formaldehyde + glycine + H2O2</text>
        <dbReference type="Rhea" id="RHEA:13313"/>
        <dbReference type="ChEBI" id="CHEBI:15377"/>
        <dbReference type="ChEBI" id="CHEBI:15379"/>
        <dbReference type="ChEBI" id="CHEBI:16240"/>
        <dbReference type="ChEBI" id="CHEBI:16842"/>
        <dbReference type="ChEBI" id="CHEBI:57305"/>
        <dbReference type="ChEBI" id="CHEBI:57433"/>
        <dbReference type="EC" id="1.5.3.1"/>
    </reaction>
</comment>
<dbReference type="RefSeq" id="XP_046040783.1">
    <property type="nucleotide sequence ID" value="XM_046194667.1"/>
</dbReference>
<dbReference type="NCBIfam" id="NF008425">
    <property type="entry name" value="PRK11259.1"/>
    <property type="match status" value="1"/>
</dbReference>
<reference evidence="10" key="1">
    <citation type="journal article" date="2021" name="Nat. Commun.">
        <title>Genetic determinants of endophytism in the Arabidopsis root mycobiome.</title>
        <authorList>
            <person name="Mesny F."/>
            <person name="Miyauchi S."/>
            <person name="Thiergart T."/>
            <person name="Pickel B."/>
            <person name="Atanasova L."/>
            <person name="Karlsson M."/>
            <person name="Huettel B."/>
            <person name="Barry K.W."/>
            <person name="Haridas S."/>
            <person name="Chen C."/>
            <person name="Bauer D."/>
            <person name="Andreopoulos W."/>
            <person name="Pangilinan J."/>
            <person name="LaButti K."/>
            <person name="Riley R."/>
            <person name="Lipzen A."/>
            <person name="Clum A."/>
            <person name="Drula E."/>
            <person name="Henrissat B."/>
            <person name="Kohler A."/>
            <person name="Grigoriev I.V."/>
            <person name="Martin F.M."/>
            <person name="Hacquard S."/>
        </authorList>
    </citation>
    <scope>NUCLEOTIDE SEQUENCE</scope>
    <source>
        <strain evidence="10">MPI-CAGE-AT-0023</strain>
    </source>
</reference>
<dbReference type="Pfam" id="PF01266">
    <property type="entry name" value="DAO"/>
    <property type="match status" value="1"/>
</dbReference>
<feature type="domain" description="FAD dependent oxidoreductase" evidence="9">
    <location>
        <begin position="50"/>
        <end position="406"/>
    </location>
</feature>
<evidence type="ECO:0000256" key="1">
    <source>
        <dbReference type="ARBA" id="ARBA00001974"/>
    </source>
</evidence>
<dbReference type="GeneID" id="70224621"/>
<sequence length="429" mass="46702">MPLAYKSKLVHAASNANSSSLFSSNPLLSPGNSRPSTKQTRHTMSVQRFDVAVVGLGALGSSAAYQAAIKGAKVIGFEQYELGHVRGASHDTSRIVRTSYGAPEFVALARSAYKDWAEIERRSGLKMLTITGGVVFLPKEGPNGSHTFANSLDANGIPYELVDAAEANRRWPGFNVPDSVDTIYTPDTGIAHAAKSVTTIQYLARGSGAILKDNTRVDAVVPQASGGVLVKTSQGDFHAKKVIIAADAWTNKLLKPLGVELPITVMQEQVTYYKPKPEHEARFESDKFPVWIWGGADSSEKWFYGFPLYGEPTLKAGQDAGRNDITPEERTWVPSERLRKELTTFVNGLIPDHGEELRTVTCQYTITPDRQFIISPMEKHKDIIVALGNAHAFKFAPAIGRVTAELALEGKATDDLSKFGFPQPTTSKL</sequence>
<comment type="cofactor">
    <cofactor evidence="1">
        <name>FAD</name>
        <dbReference type="ChEBI" id="CHEBI:57692"/>
    </cofactor>
</comment>
<dbReference type="SUPFAM" id="SSF54373">
    <property type="entry name" value="FAD-linked reductases, C-terminal domain"/>
    <property type="match status" value="1"/>
</dbReference>
<evidence type="ECO:0000256" key="2">
    <source>
        <dbReference type="ARBA" id="ARBA00010989"/>
    </source>
</evidence>
<dbReference type="FunFam" id="3.50.50.60:FF:000189">
    <property type="entry name" value="Monomeric sarcosine oxidase"/>
    <property type="match status" value="1"/>
</dbReference>
<keyword evidence="11" id="KW-1185">Reference proteome</keyword>
<accession>A0A9P9JSJ7</accession>
<dbReference type="EC" id="1.5.3.1" evidence="3"/>
<dbReference type="InterPro" id="IPR036188">
    <property type="entry name" value="FAD/NAD-bd_sf"/>
</dbReference>
<evidence type="ECO:0000256" key="4">
    <source>
        <dbReference type="ARBA" id="ARBA00022630"/>
    </source>
</evidence>
<dbReference type="EMBL" id="JAGMUX010000044">
    <property type="protein sequence ID" value="KAH7203129.1"/>
    <property type="molecule type" value="Genomic_DNA"/>
</dbReference>
<evidence type="ECO:0000256" key="3">
    <source>
        <dbReference type="ARBA" id="ARBA00012769"/>
    </source>
</evidence>
<feature type="compositionally biased region" description="Low complexity" evidence="8">
    <location>
        <begin position="18"/>
        <end position="36"/>
    </location>
</feature>
<feature type="region of interest" description="Disordered" evidence="8">
    <location>
        <begin position="18"/>
        <end position="42"/>
    </location>
</feature>
<evidence type="ECO:0000313" key="11">
    <source>
        <dbReference type="Proteomes" id="UP000720189"/>
    </source>
</evidence>
<dbReference type="InterPro" id="IPR006076">
    <property type="entry name" value="FAD-dep_OxRdtase"/>
</dbReference>
<comment type="caution">
    <text evidence="10">The sequence shown here is derived from an EMBL/GenBank/DDBJ whole genome shotgun (WGS) entry which is preliminary data.</text>
</comment>
<dbReference type="Gene3D" id="3.30.9.10">
    <property type="entry name" value="D-Amino Acid Oxidase, subunit A, domain 2"/>
    <property type="match status" value="1"/>
</dbReference>
<dbReference type="Proteomes" id="UP000720189">
    <property type="component" value="Unassembled WGS sequence"/>
</dbReference>
<gene>
    <name evidence="10" type="ORF">BKA55DRAFT_587490</name>
</gene>
<dbReference type="AlphaFoldDB" id="A0A9P9JSJ7"/>
<dbReference type="Gene3D" id="3.50.50.60">
    <property type="entry name" value="FAD/NAD(P)-binding domain"/>
    <property type="match status" value="1"/>
</dbReference>
<evidence type="ECO:0000256" key="6">
    <source>
        <dbReference type="ARBA" id="ARBA00023002"/>
    </source>
</evidence>
<keyword evidence="4" id="KW-0285">Flavoprotein</keyword>
<evidence type="ECO:0000313" key="10">
    <source>
        <dbReference type="EMBL" id="KAH7203129.1"/>
    </source>
</evidence>
<dbReference type="SUPFAM" id="SSF51905">
    <property type="entry name" value="FAD/NAD(P)-binding domain"/>
    <property type="match status" value="1"/>
</dbReference>